<protein>
    <submittedName>
        <fullName evidence="1">Uncharacterized protein</fullName>
    </submittedName>
</protein>
<dbReference type="KEGG" id="ppsr:I6J18_13615"/>
<reference evidence="1 2" key="1">
    <citation type="submission" date="2021-01" db="EMBL/GenBank/DDBJ databases">
        <title>FDA dAtabase for Regulatory Grade micrObial Sequences (FDA-ARGOS): Supporting development and validation of Infectious Disease Dx tests.</title>
        <authorList>
            <person name="Nelson B."/>
            <person name="Plummer A."/>
            <person name="Tallon L."/>
            <person name="Sadzewicz L."/>
            <person name="Zhao X."/>
            <person name="Boylan J."/>
            <person name="Ott S."/>
            <person name="Bowen H."/>
            <person name="Vavikolanu K."/>
            <person name="Mehta A."/>
            <person name="Aluvathingal J."/>
            <person name="Nadendla S."/>
            <person name="Myers T."/>
            <person name="Yan Y."/>
            <person name="Sichtig H."/>
        </authorList>
    </citation>
    <scope>NUCLEOTIDE SEQUENCE [LARGE SCALE GENOMIC DNA]</scope>
    <source>
        <strain evidence="1 2">FDAARGOS_1161</strain>
    </source>
</reference>
<dbReference type="InterPro" id="IPR002514">
    <property type="entry name" value="Transposase_8"/>
</dbReference>
<dbReference type="RefSeq" id="WP_040372588.1">
    <property type="nucleotide sequence ID" value="NZ_CP068053.1"/>
</dbReference>
<dbReference type="EMBL" id="CP068053">
    <property type="protein sequence ID" value="QQS98736.1"/>
    <property type="molecule type" value="Genomic_DNA"/>
</dbReference>
<evidence type="ECO:0000313" key="2">
    <source>
        <dbReference type="Proteomes" id="UP000595254"/>
    </source>
</evidence>
<keyword evidence="2" id="KW-1185">Reference proteome</keyword>
<accession>A0A974RYQ4</accession>
<dbReference type="Proteomes" id="UP000595254">
    <property type="component" value="Chromosome"/>
</dbReference>
<proteinExistence type="predicted"/>
<evidence type="ECO:0000313" key="1">
    <source>
        <dbReference type="EMBL" id="QQS98736.1"/>
    </source>
</evidence>
<sequence length="61" mass="7387">MFKRNKEIRQAKGDIPLWAIAERLGVHENTFYNWMKTEMIGERRQKVIVAIKEIREELQKD</sequence>
<gene>
    <name evidence="1" type="ORF">I6J18_13615</name>
</gene>
<organism evidence="1 2">
    <name type="scientific">Peribacillus psychrosaccharolyticus</name>
    <name type="common">Bacillus psychrosaccharolyticus</name>
    <dbReference type="NCBI Taxonomy" id="1407"/>
    <lineage>
        <taxon>Bacteria</taxon>
        <taxon>Bacillati</taxon>
        <taxon>Bacillota</taxon>
        <taxon>Bacilli</taxon>
        <taxon>Bacillales</taxon>
        <taxon>Bacillaceae</taxon>
        <taxon>Peribacillus</taxon>
    </lineage>
</organism>
<dbReference type="AlphaFoldDB" id="A0A974RYQ4"/>
<dbReference type="Pfam" id="PF01527">
    <property type="entry name" value="HTH_Tnp_1"/>
    <property type="match status" value="1"/>
</dbReference>
<name>A0A974RYQ4_PERPY</name>